<dbReference type="GO" id="GO:0002926">
    <property type="term" value="P:tRNA wobble base 5-methoxycarbonylmethyl-2-thiouridinylation"/>
    <property type="evidence" value="ECO:0007669"/>
    <property type="project" value="TreeGrafter"/>
</dbReference>
<proteinExistence type="inferred from homology"/>
<dbReference type="GO" id="GO:0033588">
    <property type="term" value="C:elongator holoenzyme complex"/>
    <property type="evidence" value="ECO:0007669"/>
    <property type="project" value="InterPro"/>
</dbReference>
<keyword evidence="14" id="KW-1185">Reference proteome</keyword>
<keyword evidence="5" id="KW-0819">tRNA processing</keyword>
<feature type="domain" description="ELP1 N-terminal second beta-propeller" evidence="9">
    <location>
        <begin position="409"/>
        <end position="685"/>
    </location>
</feature>
<evidence type="ECO:0000259" key="9">
    <source>
        <dbReference type="Pfam" id="PF23797"/>
    </source>
</evidence>
<feature type="non-terminal residue" evidence="13">
    <location>
        <position position="1505"/>
    </location>
</feature>
<evidence type="ECO:0000259" key="12">
    <source>
        <dbReference type="Pfam" id="PF23936"/>
    </source>
</evidence>
<feature type="region of interest" description="Disordered" evidence="7">
    <location>
        <begin position="1338"/>
        <end position="1372"/>
    </location>
</feature>
<dbReference type="GO" id="GO:0000049">
    <property type="term" value="F:tRNA binding"/>
    <property type="evidence" value="ECO:0007669"/>
    <property type="project" value="TreeGrafter"/>
</dbReference>
<evidence type="ECO:0000256" key="4">
    <source>
        <dbReference type="ARBA" id="ARBA00022490"/>
    </source>
</evidence>
<dbReference type="InterPro" id="IPR056164">
    <property type="entry name" value="Beta-prop_ELP1_1st"/>
</dbReference>
<evidence type="ECO:0000256" key="7">
    <source>
        <dbReference type="SAM" id="MobiDB-lite"/>
    </source>
</evidence>
<dbReference type="PANTHER" id="PTHR12747:SF0">
    <property type="entry name" value="ELONGATOR COMPLEX PROTEIN 1"/>
    <property type="match status" value="1"/>
</dbReference>
<feature type="compositionally biased region" description="Low complexity" evidence="7">
    <location>
        <begin position="1363"/>
        <end position="1372"/>
    </location>
</feature>
<comment type="caution">
    <text evidence="13">The sequence shown here is derived from an EMBL/GenBank/DDBJ whole genome shotgun (WGS) entry which is preliminary data.</text>
</comment>
<evidence type="ECO:0000256" key="6">
    <source>
        <dbReference type="ARBA" id="ARBA00029535"/>
    </source>
</evidence>
<dbReference type="Pfam" id="PF23878">
    <property type="entry name" value="TPR_ELP1"/>
    <property type="match status" value="1"/>
</dbReference>
<evidence type="ECO:0000256" key="5">
    <source>
        <dbReference type="ARBA" id="ARBA00022694"/>
    </source>
</evidence>
<evidence type="ECO:0000259" key="8">
    <source>
        <dbReference type="Pfam" id="PF04762"/>
    </source>
</evidence>
<feature type="domain" description="ELP1 TPR" evidence="10">
    <location>
        <begin position="934"/>
        <end position="1097"/>
    </location>
</feature>
<evidence type="ECO:0000259" key="10">
    <source>
        <dbReference type="Pfam" id="PF23878"/>
    </source>
</evidence>
<feature type="domain" description="ELP1 three-helical bundle" evidence="12">
    <location>
        <begin position="1107"/>
        <end position="1273"/>
    </location>
</feature>
<dbReference type="Proteomes" id="UP001212841">
    <property type="component" value="Unassembled WGS sequence"/>
</dbReference>
<dbReference type="Pfam" id="PF23797">
    <property type="entry name" value="Beta-prop_ELP1_2nd"/>
    <property type="match status" value="1"/>
</dbReference>
<accession>A0AAD5SIM5</accession>
<feature type="region of interest" description="Disordered" evidence="7">
    <location>
        <begin position="188"/>
        <end position="217"/>
    </location>
</feature>
<feature type="compositionally biased region" description="Polar residues" evidence="7">
    <location>
        <begin position="1343"/>
        <end position="1358"/>
    </location>
</feature>
<protein>
    <recommendedName>
        <fullName evidence="6">Elongator complex protein 1</fullName>
    </recommendedName>
</protein>
<evidence type="ECO:0000256" key="3">
    <source>
        <dbReference type="ARBA" id="ARBA00006086"/>
    </source>
</evidence>
<dbReference type="Pfam" id="PF04762">
    <property type="entry name" value="Beta-prop_ELP1_1st"/>
    <property type="match status" value="1"/>
</dbReference>
<dbReference type="InterPro" id="IPR056165">
    <property type="entry name" value="Beta-prop_ELP1_2nd"/>
</dbReference>
<dbReference type="Gene3D" id="2.130.10.10">
    <property type="entry name" value="YVTN repeat-like/Quinoprotein amine dehydrogenase"/>
    <property type="match status" value="1"/>
</dbReference>
<feature type="domain" description="ELP1 alpha-solenoid" evidence="11">
    <location>
        <begin position="727"/>
        <end position="927"/>
    </location>
</feature>
<evidence type="ECO:0000313" key="14">
    <source>
        <dbReference type="Proteomes" id="UP001212841"/>
    </source>
</evidence>
<dbReference type="EMBL" id="JADGJD010000081">
    <property type="protein sequence ID" value="KAJ3055398.1"/>
    <property type="molecule type" value="Genomic_DNA"/>
</dbReference>
<evidence type="ECO:0000313" key="13">
    <source>
        <dbReference type="EMBL" id="KAJ3055398.1"/>
    </source>
</evidence>
<evidence type="ECO:0000256" key="1">
    <source>
        <dbReference type="ARBA" id="ARBA00004496"/>
    </source>
</evidence>
<organism evidence="13 14">
    <name type="scientific">Rhizophlyctis rosea</name>
    <dbReference type="NCBI Taxonomy" id="64517"/>
    <lineage>
        <taxon>Eukaryota</taxon>
        <taxon>Fungi</taxon>
        <taxon>Fungi incertae sedis</taxon>
        <taxon>Chytridiomycota</taxon>
        <taxon>Chytridiomycota incertae sedis</taxon>
        <taxon>Chytridiomycetes</taxon>
        <taxon>Rhizophlyctidales</taxon>
        <taxon>Rhizophlyctidaceae</taxon>
        <taxon>Rhizophlyctis</taxon>
    </lineage>
</organism>
<comment type="similarity">
    <text evidence="3">Belongs to the ELP1/IKA1 family.</text>
</comment>
<name>A0AAD5SIM5_9FUNG</name>
<dbReference type="InterPro" id="IPR056169">
    <property type="entry name" value="HB_ELP1"/>
</dbReference>
<comment type="pathway">
    <text evidence="2">tRNA modification; 5-methoxycarbonylmethyl-2-thiouridine-tRNA biosynthesis.</text>
</comment>
<reference evidence="13" key="1">
    <citation type="submission" date="2020-05" db="EMBL/GenBank/DDBJ databases">
        <title>Phylogenomic resolution of chytrid fungi.</title>
        <authorList>
            <person name="Stajich J.E."/>
            <person name="Amses K."/>
            <person name="Simmons R."/>
            <person name="Seto K."/>
            <person name="Myers J."/>
            <person name="Bonds A."/>
            <person name="Quandt C.A."/>
            <person name="Barry K."/>
            <person name="Liu P."/>
            <person name="Grigoriev I."/>
            <person name="Longcore J.E."/>
            <person name="James T.Y."/>
        </authorList>
    </citation>
    <scope>NUCLEOTIDE SEQUENCE</scope>
    <source>
        <strain evidence="13">JEL0318</strain>
    </source>
</reference>
<dbReference type="SUPFAM" id="SSF69322">
    <property type="entry name" value="Tricorn protease domain 2"/>
    <property type="match status" value="1"/>
</dbReference>
<evidence type="ECO:0000259" key="11">
    <source>
        <dbReference type="Pfam" id="PF23925"/>
    </source>
</evidence>
<dbReference type="InterPro" id="IPR056166">
    <property type="entry name" value="TPR_ELP1"/>
</dbReference>
<dbReference type="InterPro" id="IPR006849">
    <property type="entry name" value="Elp1"/>
</dbReference>
<evidence type="ECO:0000256" key="2">
    <source>
        <dbReference type="ARBA" id="ARBA00005043"/>
    </source>
</evidence>
<dbReference type="Pfam" id="PF23936">
    <property type="entry name" value="HB_ELP1"/>
    <property type="match status" value="1"/>
</dbReference>
<dbReference type="PANTHER" id="PTHR12747">
    <property type="entry name" value="ELONGATOR COMPLEX PROTEIN 1"/>
    <property type="match status" value="1"/>
</dbReference>
<keyword evidence="4" id="KW-0963">Cytoplasm</keyword>
<sequence length="1505" mass="165891">MDSLLLLTDLRVSTTLPTTTRARSLLSVDPDTADVYCSINSDTTSSIVRIPLGQHPSESYQEICFFPDPNGGAGAGAESYSGDKPAAEVVGLQYLPDSQALCCALAGGDIVLVRTDDEQAEPDVVGTVDSGILAMSWSPDHELVVMVTGYGTLLEMTKDFDVIAEVPIYVQEKGEDVQHALGWGKKETQFHGSEGKQAAQRKDTSDTGIASPDDDQLPRLSWRGDGNFFVCSTLEPGGDKRLLRVYNRECALQSTSETVAQLEHPLSWRPSGNVIASTQRLPHRHDVVFFERNGLRHGEFSIREPGAKVVELQWNADSSVLAVWLTRESSDSGASSVVQLWTSSNYYWYLKQEIRSVTGGAFTGVAWDPEIALRLHLCAEEGEYRRLEYFRDRFVSTSLDSRNPATVAVADGANVLLTPFKHLNVPPPMSALKASLPSPVSHVTFSPDAPGDDFVVMQCDSTVQIFQSMSITKPVKAPKPSSSFSLSQAVNNQPLSFRQLTWVATDTFLVLAYHSALQKDVIYSFVFGSSAEGSEPASVTATQVYISATRVVRLQHSMPLGITLVQTVDGVLKQLGNQGGQWAVTDFGAFPAVCPWMGIIAVGNGEKATLPVGLTERNKLYVGNETVASDCTSFFIHNDFLAFTTLTHAVRFVPTTAPANFKVSEAVASAYDETHRRVERGSRIVVAVPADIALVLQVMSIAPVDCDIFSPAALQMPRGNLETVYPRALVLSTVRSALDELNYKTAFLLCRKHRIDMNLLVDHNNAQFMDNVEAFVQQVDDPEYLNLFVSGLRDEDVTKTMYPGSGKAVQTGAVGETVVAAKVNTVCTAMCNALVNLDEERYVYTILTTEAKQVPPRLEEAMGRILDIKEKKTSDAAEAALKYLIFLADVDRLYDVALGMYDFALVLMVAQHSQKDPREYLPFLSELQKLEKNYQRFRIDDHLGKREKALASLSLAGDERHDEALHYIKRYSLHKAAVEIYAPHPEKRRAVMKLWAEDLGERGTADEAALLYVMAGEKRSAMECYRKATMWQEAMAIAYELGIEQSELVWMAGELADELVEQRKYGDAARVLLDHTKKPDDAVQILVRGSLWSEALRVAQMAGLSNMVDTTIKPGIVEGSAQLLEDIRELGESFAKQRDRLNHVREEKLKRAAEAEIAPHDERLDNIDLLSDTTSMATTRFTGSTVSTGKTGWTNKTGRSSKIRRKHERKRAAGKNPAFEEEFLVGSLRKAMVKSNTLRGDVAAIIRALLGVGEWDKAKHVQDSFTRLVVDLQARSKGVFVMPTQVPETAEEYKMRIMEGRPPPPPPVPTVDDLPPEISQTLEVQLCFIPTTLLYGNGDHTMPSDNSPSPNDADNTHNAVGDRSSSLRSLSASDPDVLEYAAQTLTQTRAQEEDLILQISSLSEVIRSLRNRVGIRSQSRPGSKVSLSQGGDVLQNTTAHRQAQANADIEMGDISRVGSEEEVESDHTGRYLAQIVAMEARVDALRMELDRRRNVHEGVLKEELG</sequence>
<dbReference type="InterPro" id="IPR015943">
    <property type="entry name" value="WD40/YVTN_repeat-like_dom_sf"/>
</dbReference>
<dbReference type="GO" id="GO:0005829">
    <property type="term" value="C:cytosol"/>
    <property type="evidence" value="ECO:0007669"/>
    <property type="project" value="TreeGrafter"/>
</dbReference>
<gene>
    <name evidence="13" type="ORF">HK097_010674</name>
</gene>
<feature type="domain" description="ELP1 first N-terminal beta-propeller" evidence="8">
    <location>
        <begin position="71"/>
        <end position="370"/>
    </location>
</feature>
<dbReference type="PIRSF" id="PIRSF017233">
    <property type="entry name" value="IKAP"/>
    <property type="match status" value="1"/>
</dbReference>
<comment type="subcellular location">
    <subcellularLocation>
        <location evidence="1">Cytoplasm</location>
    </subcellularLocation>
</comment>
<dbReference type="InterPro" id="IPR056167">
    <property type="entry name" value="A-sol_ELP1"/>
</dbReference>
<dbReference type="Pfam" id="PF23925">
    <property type="entry name" value="A-sol_ELP1"/>
    <property type="match status" value="1"/>
</dbReference>